<comment type="catalytic activity">
    <reaction evidence="7">
        <text>chorismate + L-glutamine = anthranilate + pyruvate + L-glutamate + H(+)</text>
        <dbReference type="Rhea" id="RHEA:21732"/>
        <dbReference type="ChEBI" id="CHEBI:15361"/>
        <dbReference type="ChEBI" id="CHEBI:15378"/>
        <dbReference type="ChEBI" id="CHEBI:16567"/>
        <dbReference type="ChEBI" id="CHEBI:29748"/>
        <dbReference type="ChEBI" id="CHEBI:29985"/>
        <dbReference type="ChEBI" id="CHEBI:58359"/>
        <dbReference type="EC" id="4.1.3.27"/>
    </reaction>
</comment>
<dbReference type="GO" id="GO:0046872">
    <property type="term" value="F:metal ion binding"/>
    <property type="evidence" value="ECO:0007669"/>
    <property type="project" value="UniProtKB-KW"/>
</dbReference>
<evidence type="ECO:0000259" key="9">
    <source>
        <dbReference type="Pfam" id="PF04715"/>
    </source>
</evidence>
<gene>
    <name evidence="10" type="ORF">FLL45_11715</name>
</gene>
<reference evidence="10 11" key="1">
    <citation type="submission" date="2019-06" db="EMBL/GenBank/DDBJ databases">
        <title>Draft genome of Aliikangiella marina GYP-15.</title>
        <authorList>
            <person name="Wang G."/>
        </authorList>
    </citation>
    <scope>NUCLEOTIDE SEQUENCE [LARGE SCALE GENOMIC DNA]</scope>
    <source>
        <strain evidence="10 11">GYP-15</strain>
    </source>
</reference>
<evidence type="ECO:0000256" key="4">
    <source>
        <dbReference type="ARBA" id="ARBA00022723"/>
    </source>
</evidence>
<comment type="cofactor">
    <cofactor evidence="1">
        <name>Mg(2+)</name>
        <dbReference type="ChEBI" id="CHEBI:18420"/>
    </cofactor>
</comment>
<keyword evidence="5" id="KW-0460">Magnesium</keyword>
<feature type="domain" description="Chorismate-utilising enzyme C-terminal" evidence="8">
    <location>
        <begin position="287"/>
        <end position="547"/>
    </location>
</feature>
<feature type="domain" description="Anthranilate synthase component I N-terminal" evidence="9">
    <location>
        <begin position="24"/>
        <end position="209"/>
    </location>
</feature>
<protein>
    <recommendedName>
        <fullName evidence="3">anthranilate synthase</fullName>
        <ecNumber evidence="3">4.1.3.27</ecNumber>
    </recommendedName>
</protein>
<dbReference type="GO" id="GO:0004049">
    <property type="term" value="F:anthranilate synthase activity"/>
    <property type="evidence" value="ECO:0007669"/>
    <property type="project" value="UniProtKB-EC"/>
</dbReference>
<proteinExistence type="inferred from homology"/>
<dbReference type="OrthoDB" id="9803598at2"/>
<accession>A0A545TEC4</accession>
<dbReference type="InterPro" id="IPR019999">
    <property type="entry name" value="Anth_synth_I-like"/>
</dbReference>
<dbReference type="EC" id="4.1.3.27" evidence="3"/>
<dbReference type="NCBIfam" id="TIGR00565">
    <property type="entry name" value="trpE_proteo"/>
    <property type="match status" value="1"/>
</dbReference>
<dbReference type="EMBL" id="VIKR01000002">
    <property type="protein sequence ID" value="TQV75573.1"/>
    <property type="molecule type" value="Genomic_DNA"/>
</dbReference>
<dbReference type="GO" id="GO:0000162">
    <property type="term" value="P:L-tryptophan biosynthetic process"/>
    <property type="evidence" value="ECO:0007669"/>
    <property type="project" value="TreeGrafter"/>
</dbReference>
<dbReference type="PANTHER" id="PTHR11236:SF49">
    <property type="entry name" value="ANTHRANILATE SYNTHASE COMPONENT 1"/>
    <property type="match status" value="1"/>
</dbReference>
<dbReference type="AlphaFoldDB" id="A0A545TEC4"/>
<dbReference type="InterPro" id="IPR005801">
    <property type="entry name" value="ADC_synthase"/>
</dbReference>
<dbReference type="Pfam" id="PF00425">
    <property type="entry name" value="Chorismate_bind"/>
    <property type="match status" value="1"/>
</dbReference>
<dbReference type="Proteomes" id="UP000317839">
    <property type="component" value="Unassembled WGS sequence"/>
</dbReference>
<comment type="caution">
    <text evidence="10">The sequence shown here is derived from an EMBL/GenBank/DDBJ whole genome shotgun (WGS) entry which is preliminary data.</text>
</comment>
<dbReference type="RefSeq" id="WP_142942187.1">
    <property type="nucleotide sequence ID" value="NZ_VIKR01000002.1"/>
</dbReference>
<evidence type="ECO:0000256" key="6">
    <source>
        <dbReference type="ARBA" id="ARBA00023239"/>
    </source>
</evidence>
<evidence type="ECO:0000259" key="8">
    <source>
        <dbReference type="Pfam" id="PF00425"/>
    </source>
</evidence>
<dbReference type="Pfam" id="PF04715">
    <property type="entry name" value="Anth_synt_I_N"/>
    <property type="match status" value="1"/>
</dbReference>
<dbReference type="Gene3D" id="3.60.120.10">
    <property type="entry name" value="Anthranilate synthase"/>
    <property type="match status" value="1"/>
</dbReference>
<evidence type="ECO:0000256" key="3">
    <source>
        <dbReference type="ARBA" id="ARBA00012266"/>
    </source>
</evidence>
<evidence type="ECO:0000313" key="10">
    <source>
        <dbReference type="EMBL" id="TQV75573.1"/>
    </source>
</evidence>
<dbReference type="PANTHER" id="PTHR11236">
    <property type="entry name" value="AMINOBENZOATE/ANTHRANILATE SYNTHASE"/>
    <property type="match status" value="1"/>
</dbReference>
<evidence type="ECO:0000256" key="5">
    <source>
        <dbReference type="ARBA" id="ARBA00022842"/>
    </source>
</evidence>
<dbReference type="SUPFAM" id="SSF56322">
    <property type="entry name" value="ADC synthase"/>
    <property type="match status" value="1"/>
</dbReference>
<evidence type="ECO:0000256" key="2">
    <source>
        <dbReference type="ARBA" id="ARBA00009562"/>
    </source>
</evidence>
<evidence type="ECO:0000256" key="1">
    <source>
        <dbReference type="ARBA" id="ARBA00001946"/>
    </source>
</evidence>
<comment type="similarity">
    <text evidence="2">Belongs to the anthranilate synthase component I family.</text>
</comment>
<organism evidence="10 11">
    <name type="scientific">Aliikangiella marina</name>
    <dbReference type="NCBI Taxonomy" id="1712262"/>
    <lineage>
        <taxon>Bacteria</taxon>
        <taxon>Pseudomonadati</taxon>
        <taxon>Pseudomonadota</taxon>
        <taxon>Gammaproteobacteria</taxon>
        <taxon>Oceanospirillales</taxon>
        <taxon>Pleioneaceae</taxon>
        <taxon>Aliikangiella</taxon>
    </lineage>
</organism>
<evidence type="ECO:0000256" key="7">
    <source>
        <dbReference type="ARBA" id="ARBA00047683"/>
    </source>
</evidence>
<dbReference type="InterPro" id="IPR005257">
    <property type="entry name" value="Anth_synth_I_TrpE"/>
</dbReference>
<dbReference type="InterPro" id="IPR015890">
    <property type="entry name" value="Chorismate_C"/>
</dbReference>
<name>A0A545TEC4_9GAMM</name>
<keyword evidence="11" id="KW-1185">Reference proteome</keyword>
<keyword evidence="4" id="KW-0479">Metal-binding</keyword>
<keyword evidence="6 10" id="KW-0456">Lyase</keyword>
<sequence length="580" mass="64454">MSSINVNQANFGQIKTIVKGVDSLLEPVEIFRRLSLQDTTTQNRMLLESSEIESKENVKSILMLAAALRIECNGRQVVLQSLSENGSNALKHIAQMVNYDEQVQESVLAQGDPKGLPKLTIQIAQQQPNLDEDSRLKSASPINILRLIKSAFVANTANEFSLFLCGVFAFDFIATFEQLPEVTDGQNSCPDFVFYLAETLLIIDHQNNSKRLIGNHFSGEEQDKTYFDLSRKFAEFELKINQLGAEENNQIVGIQSDDKNRLTLSGNKNDDSDNDSQNEQVTVNLDDQQFAQLVEKLKANIVQGDIFQVVPSRTYSLNCQSTIEAYRQLKSANPSPYLFYMQDQAFVLFGASPESALKYDSQSNEVLLYPIAGTRPRGKNSRGEIDLDLDARIEAELKLDQKELAEHMMLVDLARNDIARISRPGTTHVPRLLAVDRYSQVMHLVSCVKGLLNPEFDALHAYQACMNMGTLTGAPKIKASELIRRSEQKRRGSYGGAVGYLNGQGDMDTCIVIRSAFCRDNLAYVQAGAGVVFDSDPLMEAKETENKALAVINAIKNANRICQQTGSNIVIKKTQTEGNS</sequence>
<dbReference type="InterPro" id="IPR006805">
    <property type="entry name" value="Anth_synth_I_N"/>
</dbReference>
<evidence type="ECO:0000313" key="11">
    <source>
        <dbReference type="Proteomes" id="UP000317839"/>
    </source>
</evidence>
<dbReference type="PRINTS" id="PR00095">
    <property type="entry name" value="ANTSNTHASEI"/>
</dbReference>
<dbReference type="NCBIfam" id="NF010079">
    <property type="entry name" value="PRK13564.1"/>
    <property type="match status" value="1"/>
</dbReference>